<accession>A0AB37QP51</accession>
<dbReference type="EMBL" id="RBSH01000184">
    <property type="protein sequence ID" value="RMS00241.1"/>
    <property type="molecule type" value="Genomic_DNA"/>
</dbReference>
<dbReference type="GO" id="GO:0005737">
    <property type="term" value="C:cytoplasm"/>
    <property type="evidence" value="ECO:0007669"/>
    <property type="project" value="InterPro"/>
</dbReference>
<proteinExistence type="predicted"/>
<dbReference type="Proteomes" id="UP000272613">
    <property type="component" value="Unassembled WGS sequence"/>
</dbReference>
<dbReference type="GO" id="GO:0008253">
    <property type="term" value="F:5'-nucleotidase activity"/>
    <property type="evidence" value="ECO:0007669"/>
    <property type="project" value="InterPro"/>
</dbReference>
<name>A0AB37QP51_9PSED</name>
<gene>
    <name evidence="1" type="ORF">ALP74_05042</name>
</gene>
<sequence length="34" mass="3733">MFFDDQPGHCEKARDVVATGHVPHGISNEVKPLT</sequence>
<evidence type="ECO:0000313" key="2">
    <source>
        <dbReference type="Proteomes" id="UP000272613"/>
    </source>
</evidence>
<dbReference type="GO" id="GO:0000166">
    <property type="term" value="F:nucleotide binding"/>
    <property type="evidence" value="ECO:0007669"/>
    <property type="project" value="InterPro"/>
</dbReference>
<reference evidence="1 2" key="1">
    <citation type="submission" date="2018-08" db="EMBL/GenBank/DDBJ databases">
        <title>Recombination of ecologically and evolutionarily significant loci maintains genetic cohesion in the Pseudomonas syringae species complex.</title>
        <authorList>
            <person name="Dillon M."/>
            <person name="Thakur S."/>
            <person name="Almeida R.N.D."/>
            <person name="Weir B.S."/>
            <person name="Guttman D.S."/>
        </authorList>
    </citation>
    <scope>NUCLEOTIDE SEQUENCE [LARGE SCALE GENOMIC DNA]</scope>
    <source>
        <strain evidence="1 2">ICMP 5019</strain>
    </source>
</reference>
<dbReference type="InterPro" id="IPR010394">
    <property type="entry name" value="5-nucleotidase"/>
</dbReference>
<dbReference type="Pfam" id="PF06189">
    <property type="entry name" value="5-nucleotidase"/>
    <property type="match status" value="1"/>
</dbReference>
<dbReference type="GO" id="GO:0009117">
    <property type="term" value="P:nucleotide metabolic process"/>
    <property type="evidence" value="ECO:0007669"/>
    <property type="project" value="InterPro"/>
</dbReference>
<organism evidence="1 2">
    <name type="scientific">Pseudomonas coronafaciens pv. garcae</name>
    <dbReference type="NCBI Taxonomy" id="251653"/>
    <lineage>
        <taxon>Bacteria</taxon>
        <taxon>Pseudomonadati</taxon>
        <taxon>Pseudomonadota</taxon>
        <taxon>Gammaproteobacteria</taxon>
        <taxon>Pseudomonadales</taxon>
        <taxon>Pseudomonadaceae</taxon>
        <taxon>Pseudomonas</taxon>
        <taxon>Pseudomonas coronafaciens</taxon>
    </lineage>
</organism>
<comment type="caution">
    <text evidence="1">The sequence shown here is derived from an EMBL/GenBank/DDBJ whole genome shotgun (WGS) entry which is preliminary data.</text>
</comment>
<evidence type="ECO:0000313" key="1">
    <source>
        <dbReference type="EMBL" id="RMS00241.1"/>
    </source>
</evidence>
<dbReference type="GO" id="GO:0000287">
    <property type="term" value="F:magnesium ion binding"/>
    <property type="evidence" value="ECO:0007669"/>
    <property type="project" value="InterPro"/>
</dbReference>
<dbReference type="AlphaFoldDB" id="A0AB37QP51"/>
<protein>
    <submittedName>
        <fullName evidence="1">5'-nucleotidase</fullName>
    </submittedName>
</protein>